<dbReference type="PANTHER" id="PTHR30036:SF1">
    <property type="entry name" value="D-XYLOSE-BINDING PERIPLASMIC PROTEIN"/>
    <property type="match status" value="1"/>
</dbReference>
<evidence type="ECO:0000256" key="3">
    <source>
        <dbReference type="ARBA" id="ARBA00022448"/>
    </source>
</evidence>
<comment type="function">
    <text evidence="7">Involved in the high-affinity D-xylose membrane transport system. Binds with high affinity to xylose.</text>
</comment>
<evidence type="ECO:0000256" key="6">
    <source>
        <dbReference type="ARBA" id="ARBA00022764"/>
    </source>
</evidence>
<dbReference type="GO" id="GO:0015753">
    <property type="term" value="P:D-xylose transmembrane transport"/>
    <property type="evidence" value="ECO:0007669"/>
    <property type="project" value="InterPro"/>
</dbReference>
<protein>
    <recommendedName>
        <fullName evidence="8">D-xylose-binding periplasmic protein</fullName>
    </recommendedName>
</protein>
<dbReference type="Proteomes" id="UP000075613">
    <property type="component" value="Unassembled WGS sequence"/>
</dbReference>
<comment type="similarity">
    <text evidence="2">Belongs to the bacterial solute-binding protein 2 family.</text>
</comment>
<keyword evidence="4" id="KW-0762">Sugar transport</keyword>
<evidence type="ECO:0000256" key="7">
    <source>
        <dbReference type="ARBA" id="ARBA00054884"/>
    </source>
</evidence>
<dbReference type="FunFam" id="3.40.50.2300:FF:000078">
    <property type="entry name" value="D-xylose ABC transporter substrate-binding protein"/>
    <property type="match status" value="1"/>
</dbReference>
<dbReference type="EMBL" id="LRBG01000017">
    <property type="protein sequence ID" value="KXU87002.1"/>
    <property type="molecule type" value="Genomic_DNA"/>
</dbReference>
<name>A0A149PPR1_9BURK</name>
<keyword evidence="12" id="KW-1185">Reference proteome</keyword>
<dbReference type="InterPro" id="IPR050555">
    <property type="entry name" value="Bact_Solute-Bind_Prot2"/>
</dbReference>
<proteinExistence type="inferred from homology"/>
<dbReference type="InterPro" id="IPR028082">
    <property type="entry name" value="Peripla_BP_I"/>
</dbReference>
<comment type="subcellular location">
    <subcellularLocation>
        <location evidence="1">Periplasm</location>
    </subcellularLocation>
</comment>
<keyword evidence="3" id="KW-0813">Transport</keyword>
<sequence>MKFAMRRNVLGSLLCGAVLASLSLAAPLAHASKDHPEIGFCIDDLRVERWSRDRDYFVAAAEKLGAKVSVQSADASEERQISQIENLISRGVDVIVIVPFNSKTLGNVVAEARKAGIKVVSYDRLILDADIDAYISFDNEKVGEMQAQGVYDVRPKGNYFLLGGAPTDNNAKMLRQGQLKVLQPAIDKGDIKVVGQQWVPEWSASTALRIMEDALTANNNKIDAVVASNDGTAGGAIQALAAQGLAGKVPISGQDADLAAVKRVAAGTQTMTVYKPLKLIAGEAAKLSVALAKGEKPAFNAQYDNGKKKVDTVLLQPTKLTKANLDIVVKDGFYTQDQLASK</sequence>
<dbReference type="Pfam" id="PF13407">
    <property type="entry name" value="Peripla_BP_4"/>
    <property type="match status" value="1"/>
</dbReference>
<evidence type="ECO:0000256" key="1">
    <source>
        <dbReference type="ARBA" id="ARBA00004418"/>
    </source>
</evidence>
<dbReference type="InterPro" id="IPR025997">
    <property type="entry name" value="SBP_2_dom"/>
</dbReference>
<dbReference type="InterPro" id="IPR006311">
    <property type="entry name" value="TAT_signal"/>
</dbReference>
<evidence type="ECO:0000256" key="8">
    <source>
        <dbReference type="ARBA" id="ARBA00071234"/>
    </source>
</evidence>
<dbReference type="Gene3D" id="3.40.50.2300">
    <property type="match status" value="2"/>
</dbReference>
<dbReference type="InterPro" id="IPR013456">
    <property type="entry name" value="XylF"/>
</dbReference>
<dbReference type="GO" id="GO:0048029">
    <property type="term" value="F:monosaccharide binding"/>
    <property type="evidence" value="ECO:0007669"/>
    <property type="project" value="InterPro"/>
</dbReference>
<dbReference type="CDD" id="cd19991">
    <property type="entry name" value="PBP1_ABC_xylose_binding"/>
    <property type="match status" value="1"/>
</dbReference>
<keyword evidence="6" id="KW-0574">Periplasm</keyword>
<dbReference type="PANTHER" id="PTHR30036">
    <property type="entry name" value="D-XYLOSE-BINDING PERIPLASMIC PROTEIN"/>
    <property type="match status" value="1"/>
</dbReference>
<dbReference type="GO" id="GO:0030288">
    <property type="term" value="C:outer membrane-bounded periplasmic space"/>
    <property type="evidence" value="ECO:0007669"/>
    <property type="project" value="TreeGrafter"/>
</dbReference>
<dbReference type="PROSITE" id="PS51318">
    <property type="entry name" value="TAT"/>
    <property type="match status" value="1"/>
</dbReference>
<dbReference type="NCBIfam" id="TIGR02634">
    <property type="entry name" value="xylF"/>
    <property type="match status" value="1"/>
</dbReference>
<dbReference type="STRING" id="1399968.CI15_16730"/>
<keyword evidence="5 9" id="KW-0732">Signal</keyword>
<accession>A0A149PPR1</accession>
<evidence type="ECO:0000256" key="2">
    <source>
        <dbReference type="ARBA" id="ARBA00007639"/>
    </source>
</evidence>
<evidence type="ECO:0000313" key="12">
    <source>
        <dbReference type="Proteomes" id="UP000075613"/>
    </source>
</evidence>
<evidence type="ECO:0000256" key="9">
    <source>
        <dbReference type="SAM" id="SignalP"/>
    </source>
</evidence>
<evidence type="ECO:0000259" key="10">
    <source>
        <dbReference type="Pfam" id="PF13407"/>
    </source>
</evidence>
<gene>
    <name evidence="11" type="ORF">CI15_16730</name>
</gene>
<organism evidence="11 12">
    <name type="scientific">Paraburkholderia monticola</name>
    <dbReference type="NCBI Taxonomy" id="1399968"/>
    <lineage>
        <taxon>Bacteria</taxon>
        <taxon>Pseudomonadati</taxon>
        <taxon>Pseudomonadota</taxon>
        <taxon>Betaproteobacteria</taxon>
        <taxon>Burkholderiales</taxon>
        <taxon>Burkholderiaceae</taxon>
        <taxon>Paraburkholderia</taxon>
    </lineage>
</organism>
<feature type="signal peptide" evidence="9">
    <location>
        <begin position="1"/>
        <end position="31"/>
    </location>
</feature>
<dbReference type="OrthoDB" id="9773673at2"/>
<evidence type="ECO:0000256" key="4">
    <source>
        <dbReference type="ARBA" id="ARBA00022597"/>
    </source>
</evidence>
<evidence type="ECO:0000313" key="11">
    <source>
        <dbReference type="EMBL" id="KXU87002.1"/>
    </source>
</evidence>
<comment type="caution">
    <text evidence="11">The sequence shown here is derived from an EMBL/GenBank/DDBJ whole genome shotgun (WGS) entry which is preliminary data.</text>
</comment>
<dbReference type="AlphaFoldDB" id="A0A149PPR1"/>
<evidence type="ECO:0000256" key="5">
    <source>
        <dbReference type="ARBA" id="ARBA00022729"/>
    </source>
</evidence>
<feature type="chain" id="PRO_5007551479" description="D-xylose-binding periplasmic protein" evidence="9">
    <location>
        <begin position="32"/>
        <end position="342"/>
    </location>
</feature>
<reference evidence="11 12" key="1">
    <citation type="journal article" date="2015" name="Int. J. Syst. Evol. Microbiol.">
        <title>Burkholderia monticola sp. nov., isolated from mountain soil.</title>
        <authorList>
            <person name="Baek I."/>
            <person name="Seo B."/>
            <person name="Lee I."/>
            <person name="Yi H."/>
            <person name="Chun J."/>
        </authorList>
    </citation>
    <scope>NUCLEOTIDE SEQUENCE [LARGE SCALE GENOMIC DNA]</scope>
    <source>
        <strain evidence="11 12">JC2948</strain>
    </source>
</reference>
<dbReference type="SUPFAM" id="SSF53822">
    <property type="entry name" value="Periplasmic binding protein-like I"/>
    <property type="match status" value="1"/>
</dbReference>
<dbReference type="RefSeq" id="WP_062129450.1">
    <property type="nucleotide sequence ID" value="NZ_LRBG01000017.1"/>
</dbReference>
<feature type="domain" description="Periplasmic binding protein" evidence="10">
    <location>
        <begin position="45"/>
        <end position="296"/>
    </location>
</feature>